<organism evidence="7 8">
    <name type="scientific">Mucor circinelloides f. lusitanicus</name>
    <name type="common">Mucor racemosus var. lusitanicus</name>
    <dbReference type="NCBI Taxonomy" id="29924"/>
    <lineage>
        <taxon>Eukaryota</taxon>
        <taxon>Fungi</taxon>
        <taxon>Fungi incertae sedis</taxon>
        <taxon>Mucoromycota</taxon>
        <taxon>Mucoromycotina</taxon>
        <taxon>Mucoromycetes</taxon>
        <taxon>Mucorales</taxon>
        <taxon>Mucorineae</taxon>
        <taxon>Mucoraceae</taxon>
        <taxon>Mucor</taxon>
    </lineage>
</organism>
<evidence type="ECO:0000256" key="2">
    <source>
        <dbReference type="ARBA" id="ARBA00022884"/>
    </source>
</evidence>
<keyword evidence="3" id="KW-0539">Nucleus</keyword>
<evidence type="ECO:0000313" key="7">
    <source>
        <dbReference type="EMBL" id="KAF1805167.1"/>
    </source>
</evidence>
<evidence type="ECO:0000256" key="1">
    <source>
        <dbReference type="ARBA" id="ARBA00004123"/>
    </source>
</evidence>
<dbReference type="Proteomes" id="UP000469890">
    <property type="component" value="Unassembled WGS sequence"/>
</dbReference>
<keyword evidence="2 4" id="KW-0694">RNA-binding</keyword>
<dbReference type="SMART" id="SM00360">
    <property type="entry name" value="RRM"/>
    <property type="match status" value="1"/>
</dbReference>
<dbReference type="InterPro" id="IPR012677">
    <property type="entry name" value="Nucleotide-bd_a/b_plait_sf"/>
</dbReference>
<evidence type="ECO:0000256" key="3">
    <source>
        <dbReference type="ARBA" id="ARBA00023242"/>
    </source>
</evidence>
<protein>
    <recommendedName>
        <fullName evidence="6">RRM domain-containing protein</fullName>
    </recommendedName>
</protein>
<dbReference type="PANTHER" id="PTHR48038:SF3">
    <property type="entry name" value="SPLICING FACTOR, ARGININE_SERINE-RICH 1-RELATED"/>
    <property type="match status" value="1"/>
</dbReference>
<name>A0A8H4BMM4_MUCCL</name>
<feature type="region of interest" description="Disordered" evidence="5">
    <location>
        <begin position="100"/>
        <end position="141"/>
    </location>
</feature>
<dbReference type="Gene3D" id="3.30.70.330">
    <property type="match status" value="1"/>
</dbReference>
<dbReference type="Pfam" id="PF00076">
    <property type="entry name" value="RRM_1"/>
    <property type="match status" value="1"/>
</dbReference>
<evidence type="ECO:0000313" key="8">
    <source>
        <dbReference type="Proteomes" id="UP000469890"/>
    </source>
</evidence>
<dbReference type="InterPro" id="IPR000504">
    <property type="entry name" value="RRM_dom"/>
</dbReference>
<evidence type="ECO:0000259" key="6">
    <source>
        <dbReference type="PROSITE" id="PS50102"/>
    </source>
</evidence>
<evidence type="ECO:0000256" key="4">
    <source>
        <dbReference type="PROSITE-ProRule" id="PRU00176"/>
    </source>
</evidence>
<comment type="caution">
    <text evidence="7">The sequence shown here is derived from an EMBL/GenBank/DDBJ whole genome shotgun (WGS) entry which is preliminary data.</text>
</comment>
<accession>A0A8H4BMM4</accession>
<gene>
    <name evidence="7" type="ORF">FB192DRAFT_1057414</name>
</gene>
<feature type="compositionally biased region" description="Basic and acidic residues" evidence="5">
    <location>
        <begin position="1"/>
        <end position="24"/>
    </location>
</feature>
<dbReference type="GO" id="GO:0003723">
    <property type="term" value="F:RNA binding"/>
    <property type="evidence" value="ECO:0007669"/>
    <property type="project" value="UniProtKB-UniRule"/>
</dbReference>
<proteinExistence type="predicted"/>
<dbReference type="EMBL" id="JAAECE010000002">
    <property type="protein sequence ID" value="KAF1805167.1"/>
    <property type="molecule type" value="Genomic_DNA"/>
</dbReference>
<feature type="domain" description="RRM" evidence="6">
    <location>
        <begin position="28"/>
        <end position="98"/>
    </location>
</feature>
<dbReference type="PANTHER" id="PTHR48038">
    <property type="entry name" value="RIBONUCLEOPROTEIN RB97D"/>
    <property type="match status" value="1"/>
</dbReference>
<dbReference type="SUPFAM" id="SSF54928">
    <property type="entry name" value="RNA-binding domain, RBD"/>
    <property type="match status" value="1"/>
</dbReference>
<comment type="subcellular location">
    <subcellularLocation>
        <location evidence="1">Nucleus</location>
    </subcellularLocation>
</comment>
<feature type="region of interest" description="Disordered" evidence="5">
    <location>
        <begin position="1"/>
        <end position="27"/>
    </location>
</feature>
<sequence>MSYFGDRDRDRGDRGGDRSDDRSRPNPCRLYVGKVSRYVREQDLRDLFTRYGRIRDMVLRDFYAFVEFDNVRDAEDAAKELNGYELEGERLIVQVANRARDRGDRNDRGDRDRDSRRDRYSRDNRDRDYDRDRGRRYDNNNDGGDRCYNCGEFGHM</sequence>
<dbReference type="InterPro" id="IPR035979">
    <property type="entry name" value="RBD_domain_sf"/>
</dbReference>
<dbReference type="AlphaFoldDB" id="A0A8H4BMM4"/>
<evidence type="ECO:0000256" key="5">
    <source>
        <dbReference type="SAM" id="MobiDB-lite"/>
    </source>
</evidence>
<dbReference type="PROSITE" id="PS50102">
    <property type="entry name" value="RRM"/>
    <property type="match status" value="1"/>
</dbReference>
<reference evidence="7 8" key="1">
    <citation type="submission" date="2019-09" db="EMBL/GenBank/DDBJ databases">
        <authorList>
            <consortium name="DOE Joint Genome Institute"/>
            <person name="Mondo S.J."/>
            <person name="Navarro-Mendoza M.I."/>
            <person name="Perez-Arques C."/>
            <person name="Panchal S."/>
            <person name="Nicolas F.E."/>
            <person name="Ganguly P."/>
            <person name="Pangilinan J."/>
            <person name="Grigoriev I."/>
            <person name="Heitman J."/>
            <person name="Sanya K."/>
            <person name="Garre V."/>
        </authorList>
    </citation>
    <scope>NUCLEOTIDE SEQUENCE [LARGE SCALE GENOMIC DNA]</scope>
    <source>
        <strain evidence="7 8">MU402</strain>
    </source>
</reference>
<dbReference type="GO" id="GO:0005634">
    <property type="term" value="C:nucleus"/>
    <property type="evidence" value="ECO:0007669"/>
    <property type="project" value="UniProtKB-SubCell"/>
</dbReference>